<dbReference type="PANTHER" id="PTHR35279">
    <property type="match status" value="1"/>
</dbReference>
<dbReference type="Proteomes" id="UP001153069">
    <property type="component" value="Unassembled WGS sequence"/>
</dbReference>
<dbReference type="Gene3D" id="2.115.10.20">
    <property type="entry name" value="Glycosyl hydrolase domain, family 43"/>
    <property type="match status" value="3"/>
</dbReference>
<sequence>MPSFYSAVLALSSLAVPASAWLTNSPSHHAHAAAKLSIMSASNIVLGPSEDPTAFDSLKIGSAKVHRYSKDTDPDSQTEYVMWYHGRSEELDADKTLPPLSTGRIGRATSRNGLHWVKDTQGSESEDMTGVSIGLNKESWWGFDTAHCGLGSVLLPMSTPAVLMDGGVYMQYYFGGSFDEAPIADFLENTPDAMKDATIKGMKMKIGVAVSQDGVSWGRVEGDDPSGACVVPFDNNDPNQEQSNFEEELYCGWPEVVVSLQKKKAFLMCYSTMLKDSKQKCIAAAQSPDGFRWIKEGVCLRPDEEGPDAGGCARCCVVKDAEFDGTSWNELASFTMYYEGVSKEDNKHRIMMAKSKDGKTWNKEGLVFDIGSDDSWDSEGVGAPHVIRMDDGTQRMYYTGQGKGGTTAIGAATLSEANMFVREQAAVTFA</sequence>
<feature type="chain" id="PRO_5040464581" evidence="1">
    <location>
        <begin position="21"/>
        <end position="430"/>
    </location>
</feature>
<dbReference type="CDD" id="cd15482">
    <property type="entry name" value="Sialidase_non-viral"/>
    <property type="match status" value="1"/>
</dbReference>
<dbReference type="OrthoDB" id="3510at2759"/>
<protein>
    <submittedName>
        <fullName evidence="2">Uncharacterized protein</fullName>
    </submittedName>
</protein>
<keyword evidence="1" id="KW-0732">Signal</keyword>
<dbReference type="PANTHER" id="PTHR35279:SF1">
    <property type="entry name" value="ARABINANASE_LEVANSUCRASE_INVERTASE"/>
    <property type="match status" value="1"/>
</dbReference>
<proteinExistence type="predicted"/>
<dbReference type="InterPro" id="IPR023296">
    <property type="entry name" value="Glyco_hydro_beta-prop_sf"/>
</dbReference>
<feature type="signal peptide" evidence="1">
    <location>
        <begin position="1"/>
        <end position="20"/>
    </location>
</feature>
<dbReference type="SUPFAM" id="SSF75005">
    <property type="entry name" value="Arabinanase/levansucrase/invertase"/>
    <property type="match status" value="1"/>
</dbReference>
<gene>
    <name evidence="2" type="ORF">SEMRO_37_G023410.1</name>
</gene>
<name>A0A9N8DEV3_9STRA</name>
<dbReference type="AlphaFoldDB" id="A0A9N8DEV3"/>
<evidence type="ECO:0000256" key="1">
    <source>
        <dbReference type="SAM" id="SignalP"/>
    </source>
</evidence>
<dbReference type="EMBL" id="CAICTM010000037">
    <property type="protein sequence ID" value="CAB9498409.1"/>
    <property type="molecule type" value="Genomic_DNA"/>
</dbReference>
<organism evidence="2 3">
    <name type="scientific">Seminavis robusta</name>
    <dbReference type="NCBI Taxonomy" id="568900"/>
    <lineage>
        <taxon>Eukaryota</taxon>
        <taxon>Sar</taxon>
        <taxon>Stramenopiles</taxon>
        <taxon>Ochrophyta</taxon>
        <taxon>Bacillariophyta</taxon>
        <taxon>Bacillariophyceae</taxon>
        <taxon>Bacillariophycidae</taxon>
        <taxon>Naviculales</taxon>
        <taxon>Naviculaceae</taxon>
        <taxon>Seminavis</taxon>
    </lineage>
</organism>
<evidence type="ECO:0000313" key="2">
    <source>
        <dbReference type="EMBL" id="CAB9498409.1"/>
    </source>
</evidence>
<accession>A0A9N8DEV3</accession>
<evidence type="ECO:0000313" key="3">
    <source>
        <dbReference type="Proteomes" id="UP001153069"/>
    </source>
</evidence>
<keyword evidence="3" id="KW-1185">Reference proteome</keyword>
<reference evidence="2" key="1">
    <citation type="submission" date="2020-06" db="EMBL/GenBank/DDBJ databases">
        <authorList>
            <consortium name="Plant Systems Biology data submission"/>
        </authorList>
    </citation>
    <scope>NUCLEOTIDE SEQUENCE</scope>
    <source>
        <strain evidence="2">D6</strain>
    </source>
</reference>
<comment type="caution">
    <text evidence="2">The sequence shown here is derived from an EMBL/GenBank/DDBJ whole genome shotgun (WGS) entry which is preliminary data.</text>
</comment>